<organism evidence="2 3">
    <name type="scientific">Clostridium grantii DSM 8605</name>
    <dbReference type="NCBI Taxonomy" id="1121316"/>
    <lineage>
        <taxon>Bacteria</taxon>
        <taxon>Bacillati</taxon>
        <taxon>Bacillota</taxon>
        <taxon>Clostridia</taxon>
        <taxon>Eubacteriales</taxon>
        <taxon>Clostridiaceae</taxon>
        <taxon>Clostridium</taxon>
    </lineage>
</organism>
<dbReference type="OrthoDB" id="9804695at2"/>
<dbReference type="PANTHER" id="PTHR33303:SF2">
    <property type="entry name" value="COA-BINDING DOMAIN-CONTAINING PROTEIN"/>
    <property type="match status" value="1"/>
</dbReference>
<dbReference type="InterPro" id="IPR003781">
    <property type="entry name" value="CoA-bd"/>
</dbReference>
<dbReference type="AlphaFoldDB" id="A0A1M5XGG0"/>
<dbReference type="Proteomes" id="UP000184447">
    <property type="component" value="Unassembled WGS sequence"/>
</dbReference>
<keyword evidence="3" id="KW-1185">Reference proteome</keyword>
<dbReference type="SMART" id="SM00881">
    <property type="entry name" value="CoA_binding"/>
    <property type="match status" value="1"/>
</dbReference>
<evidence type="ECO:0000313" key="3">
    <source>
        <dbReference type="Proteomes" id="UP000184447"/>
    </source>
</evidence>
<evidence type="ECO:0000313" key="2">
    <source>
        <dbReference type="EMBL" id="SHH98829.1"/>
    </source>
</evidence>
<dbReference type="Pfam" id="PF13380">
    <property type="entry name" value="CoA_binding_2"/>
    <property type="match status" value="1"/>
</dbReference>
<dbReference type="SUPFAM" id="SSF51735">
    <property type="entry name" value="NAD(P)-binding Rossmann-fold domains"/>
    <property type="match status" value="1"/>
</dbReference>
<dbReference type="PANTHER" id="PTHR33303">
    <property type="entry name" value="CYTOPLASMIC PROTEIN-RELATED"/>
    <property type="match status" value="1"/>
</dbReference>
<dbReference type="Gene3D" id="3.40.50.720">
    <property type="entry name" value="NAD(P)-binding Rossmann-like Domain"/>
    <property type="match status" value="1"/>
</dbReference>
<evidence type="ECO:0000259" key="1">
    <source>
        <dbReference type="SMART" id="SM00881"/>
    </source>
</evidence>
<dbReference type="EMBL" id="FQXM01000029">
    <property type="protein sequence ID" value="SHH98829.1"/>
    <property type="molecule type" value="Genomic_DNA"/>
</dbReference>
<proteinExistence type="predicted"/>
<reference evidence="2 3" key="1">
    <citation type="submission" date="2016-11" db="EMBL/GenBank/DDBJ databases">
        <authorList>
            <person name="Jaros S."/>
            <person name="Januszkiewicz K."/>
            <person name="Wedrychowicz H."/>
        </authorList>
    </citation>
    <scope>NUCLEOTIDE SEQUENCE [LARGE SCALE GENOMIC DNA]</scope>
    <source>
        <strain evidence="2 3">DSM 8605</strain>
    </source>
</reference>
<name>A0A1M5XGG0_9CLOT</name>
<protein>
    <submittedName>
        <fullName evidence="2">Predicted CoA-binding protein</fullName>
    </submittedName>
</protein>
<accession>A0A1M5XGG0</accession>
<dbReference type="RefSeq" id="WP_073340319.1">
    <property type="nucleotide sequence ID" value="NZ_FQXM01000029.1"/>
</dbReference>
<feature type="domain" description="CoA-binding" evidence="1">
    <location>
        <begin position="6"/>
        <end position="95"/>
    </location>
</feature>
<gene>
    <name evidence="2" type="ORF">SAMN02745207_03626</name>
</gene>
<dbReference type="InterPro" id="IPR036291">
    <property type="entry name" value="NAD(P)-bd_dom_sf"/>
</dbReference>
<dbReference type="STRING" id="1121316.SAMN02745207_03626"/>
<sequence>MEAKELFKFKNWVVIGSTTKMDKYAYKILNALKINNFNVVGVSPTDKTGEAFKSLDLVPYKIDCVDLCINPTFGIEHIKKAHELGINKILIQPGAESLEILTYCKENSITAIQDCALVQLRFLK</sequence>